<keyword evidence="2" id="KW-0722">Serine protease inhibitor</keyword>
<evidence type="ECO:0000259" key="3">
    <source>
        <dbReference type="Pfam" id="PF00079"/>
    </source>
</evidence>
<reference evidence="4 5" key="1">
    <citation type="submission" date="2019-08" db="EMBL/GenBank/DDBJ databases">
        <title>Whole genome of Aphis craccivora.</title>
        <authorList>
            <person name="Voronova N.V."/>
            <person name="Shulinski R.S."/>
            <person name="Bandarenka Y.V."/>
            <person name="Zhorov D.G."/>
            <person name="Warner D."/>
        </authorList>
    </citation>
    <scope>NUCLEOTIDE SEQUENCE [LARGE SCALE GENOMIC DNA]</scope>
    <source>
        <strain evidence="4">180601</strain>
        <tissue evidence="4">Whole Body</tissue>
    </source>
</reference>
<gene>
    <name evidence="4" type="ORF">FWK35_00000264</name>
</gene>
<feature type="domain" description="Serpin" evidence="3">
    <location>
        <begin position="118"/>
        <end position="182"/>
    </location>
</feature>
<dbReference type="EMBL" id="VUJU01000001">
    <property type="protein sequence ID" value="KAF0774201.1"/>
    <property type="molecule type" value="Genomic_DNA"/>
</dbReference>
<dbReference type="InterPro" id="IPR023796">
    <property type="entry name" value="Serpin_dom"/>
</dbReference>
<dbReference type="GO" id="GO:0004867">
    <property type="term" value="F:serine-type endopeptidase inhibitor activity"/>
    <property type="evidence" value="ECO:0007669"/>
    <property type="project" value="UniProtKB-KW"/>
</dbReference>
<protein>
    <submittedName>
        <fullName evidence="4">Thyroxine-binding globulin-like</fullName>
    </submittedName>
</protein>
<sequence>MTRDRATAPNPGSSCAGLTEQGLTDRSIIVLRKRRHHHAGLTVHEYPLCLPHVKLFVHVVQGRCYLCTVHGYCSLMLGTGVPVTVMSTMENRTRFESVSVSGRNTSQRTSGAWGCFFFLQELTSSAEGNVFVSTYSVQFLLLLLAFGSKSKTGDQLKTLLRLPQKTAPNYDNIKAVITNIEVSQLTESKKIVRDKIKICITFMLKL</sequence>
<comment type="caution">
    <text evidence="4">The sequence shown here is derived from an EMBL/GenBank/DDBJ whole genome shotgun (WGS) entry which is preliminary data.</text>
</comment>
<dbReference type="OrthoDB" id="671595at2759"/>
<evidence type="ECO:0000313" key="5">
    <source>
        <dbReference type="Proteomes" id="UP000478052"/>
    </source>
</evidence>
<dbReference type="SUPFAM" id="SSF56574">
    <property type="entry name" value="Serpins"/>
    <property type="match status" value="1"/>
</dbReference>
<evidence type="ECO:0000256" key="2">
    <source>
        <dbReference type="ARBA" id="ARBA00022900"/>
    </source>
</evidence>
<dbReference type="InterPro" id="IPR042178">
    <property type="entry name" value="Serpin_sf_1"/>
</dbReference>
<accession>A0A6G0ZRH6</accession>
<dbReference type="Proteomes" id="UP000478052">
    <property type="component" value="Unassembled WGS sequence"/>
</dbReference>
<keyword evidence="1" id="KW-0646">Protease inhibitor</keyword>
<dbReference type="Gene3D" id="3.30.497.10">
    <property type="entry name" value="Antithrombin, subunit I, domain 2"/>
    <property type="match status" value="1"/>
</dbReference>
<organism evidence="4 5">
    <name type="scientific">Aphis craccivora</name>
    <name type="common">Cowpea aphid</name>
    <dbReference type="NCBI Taxonomy" id="307492"/>
    <lineage>
        <taxon>Eukaryota</taxon>
        <taxon>Metazoa</taxon>
        <taxon>Ecdysozoa</taxon>
        <taxon>Arthropoda</taxon>
        <taxon>Hexapoda</taxon>
        <taxon>Insecta</taxon>
        <taxon>Pterygota</taxon>
        <taxon>Neoptera</taxon>
        <taxon>Paraneoptera</taxon>
        <taxon>Hemiptera</taxon>
        <taxon>Sternorrhyncha</taxon>
        <taxon>Aphidomorpha</taxon>
        <taxon>Aphidoidea</taxon>
        <taxon>Aphididae</taxon>
        <taxon>Aphidini</taxon>
        <taxon>Aphis</taxon>
        <taxon>Aphis</taxon>
    </lineage>
</organism>
<keyword evidence="5" id="KW-1185">Reference proteome</keyword>
<dbReference type="Pfam" id="PF00079">
    <property type="entry name" value="Serpin"/>
    <property type="match status" value="1"/>
</dbReference>
<name>A0A6G0ZRH6_APHCR</name>
<dbReference type="AlphaFoldDB" id="A0A6G0ZRH6"/>
<evidence type="ECO:0000313" key="4">
    <source>
        <dbReference type="EMBL" id="KAF0774201.1"/>
    </source>
</evidence>
<dbReference type="InterPro" id="IPR036186">
    <property type="entry name" value="Serpin_sf"/>
</dbReference>
<evidence type="ECO:0000256" key="1">
    <source>
        <dbReference type="ARBA" id="ARBA00022690"/>
    </source>
</evidence>
<proteinExistence type="predicted"/>